<sequence>MRLYKEYLSDEIINYYYSLALNYKKLTYEDVVRLDLELEDIETLETNLKHKKLNQQIVYGMKVKTWFINVNIRMDKSVHLRFLSLIQFKFIFKSIRRTNNIKQIRLMNNSI</sequence>
<evidence type="ECO:0000313" key="1">
    <source>
        <dbReference type="EMBL" id="VEU80917.1"/>
    </source>
</evidence>
<organism evidence="1 2">
    <name type="scientific">Haploplasma axanthum</name>
    <name type="common">Acholeplasma axanthum</name>
    <dbReference type="NCBI Taxonomy" id="29552"/>
    <lineage>
        <taxon>Bacteria</taxon>
        <taxon>Bacillati</taxon>
        <taxon>Mycoplasmatota</taxon>
        <taxon>Mollicutes</taxon>
        <taxon>Acholeplasmatales</taxon>
        <taxon>Acholeplasmataceae</taxon>
        <taxon>Haploplasma</taxon>
    </lineage>
</organism>
<gene>
    <name evidence="1" type="ORF">NCTC10138_01305</name>
</gene>
<dbReference type="KEGG" id="aaxa:NCTC10138_01305"/>
<dbReference type="Proteomes" id="UP000289841">
    <property type="component" value="Chromosome"/>
</dbReference>
<protein>
    <submittedName>
        <fullName evidence="1">Uncharacterized protein</fullName>
    </submittedName>
</protein>
<name>A0A449BEQ7_HAPAX</name>
<reference evidence="1 2" key="1">
    <citation type="submission" date="2019-01" db="EMBL/GenBank/DDBJ databases">
        <authorList>
            <consortium name="Pathogen Informatics"/>
        </authorList>
    </citation>
    <scope>NUCLEOTIDE SEQUENCE [LARGE SCALE GENOMIC DNA]</scope>
    <source>
        <strain evidence="1 2">NCTC10138</strain>
    </source>
</reference>
<keyword evidence="2" id="KW-1185">Reference proteome</keyword>
<dbReference type="EMBL" id="LR215048">
    <property type="protein sequence ID" value="VEU80917.1"/>
    <property type="molecule type" value="Genomic_DNA"/>
</dbReference>
<proteinExistence type="predicted"/>
<accession>A0A449BEQ7</accession>
<dbReference type="AlphaFoldDB" id="A0A449BEQ7"/>
<evidence type="ECO:0000313" key="2">
    <source>
        <dbReference type="Proteomes" id="UP000289841"/>
    </source>
</evidence>